<dbReference type="RefSeq" id="WP_143161355.1">
    <property type="nucleotide sequence ID" value="NZ_AP028458.1"/>
</dbReference>
<gene>
    <name evidence="2" type="ORF">NS506_05395</name>
</gene>
<reference evidence="2 3" key="1">
    <citation type="submission" date="2016-10" db="EMBL/GenBank/DDBJ databases">
        <title>Genome sequence of Nocardia seriolae strain EM150506, isolated from Anguila japonica.</title>
        <authorList>
            <person name="Han H.-J."/>
        </authorList>
    </citation>
    <scope>NUCLEOTIDE SEQUENCE [LARGE SCALE GENOMIC DNA]</scope>
    <source>
        <strain evidence="2 3">EM150506</strain>
    </source>
</reference>
<proteinExistence type="predicted"/>
<dbReference type="EMBL" id="CP017839">
    <property type="protein sequence ID" value="APA99441.1"/>
    <property type="molecule type" value="Genomic_DNA"/>
</dbReference>
<evidence type="ECO:0000313" key="3">
    <source>
        <dbReference type="Proteomes" id="UP000180166"/>
    </source>
</evidence>
<protein>
    <recommendedName>
        <fullName evidence="4">Secreted protein</fullName>
    </recommendedName>
</protein>
<dbReference type="KEGG" id="nsr:NS506_05395"/>
<feature type="signal peptide" evidence="1">
    <location>
        <begin position="1"/>
        <end position="25"/>
    </location>
</feature>
<evidence type="ECO:0000313" key="2">
    <source>
        <dbReference type="EMBL" id="APA99441.1"/>
    </source>
</evidence>
<dbReference type="GeneID" id="93374239"/>
<dbReference type="Proteomes" id="UP000180166">
    <property type="component" value="Chromosome"/>
</dbReference>
<evidence type="ECO:0008006" key="4">
    <source>
        <dbReference type="Google" id="ProtNLM"/>
    </source>
</evidence>
<feature type="chain" id="PRO_5044795351" description="Secreted protein" evidence="1">
    <location>
        <begin position="26"/>
        <end position="85"/>
    </location>
</feature>
<name>A0ABC8AZE6_9NOCA</name>
<evidence type="ECO:0000256" key="1">
    <source>
        <dbReference type="SAM" id="SignalP"/>
    </source>
</evidence>
<keyword evidence="1" id="KW-0732">Signal</keyword>
<sequence length="85" mass="9037">MKRLRMNIAGVLAGAALSVPVAVLAAGAAGAMPVEAGCRTGDRVPTDDRHVYDSCIHDEWGNLRRCPPWTVVVQVPDGDVRCVPE</sequence>
<dbReference type="AlphaFoldDB" id="A0ABC8AZE6"/>
<organism evidence="2 3">
    <name type="scientific">Nocardia seriolae</name>
    <dbReference type="NCBI Taxonomy" id="37332"/>
    <lineage>
        <taxon>Bacteria</taxon>
        <taxon>Bacillati</taxon>
        <taxon>Actinomycetota</taxon>
        <taxon>Actinomycetes</taxon>
        <taxon>Mycobacteriales</taxon>
        <taxon>Nocardiaceae</taxon>
        <taxon>Nocardia</taxon>
    </lineage>
</organism>
<accession>A0ABC8AZE6</accession>